<dbReference type="InterPro" id="IPR038404">
    <property type="entry name" value="TRAP_DctP_sf"/>
</dbReference>
<protein>
    <submittedName>
        <fullName evidence="1">Uncharacterized protein</fullName>
    </submittedName>
</protein>
<proteinExistence type="predicted"/>
<dbReference type="AlphaFoldDB" id="A0A7Y6V855"/>
<dbReference type="RefSeq" id="WP_176303007.1">
    <property type="nucleotide sequence ID" value="NZ_JABWCV010000006.1"/>
</dbReference>
<dbReference type="Gene3D" id="3.40.190.170">
    <property type="entry name" value="Bacterial extracellular solute-binding protein, family 7"/>
    <property type="match status" value="1"/>
</dbReference>
<dbReference type="EMBL" id="JABWCV010000006">
    <property type="protein sequence ID" value="NVF13964.1"/>
    <property type="molecule type" value="Genomic_DNA"/>
</dbReference>
<evidence type="ECO:0000313" key="1">
    <source>
        <dbReference type="EMBL" id="NVF13964.1"/>
    </source>
</evidence>
<sequence length="116" mass="13211">MRYSPLTARLTLQCWAARDSALRPALDSVLYAVGLYRFGVTGQYLDEHIQRSLEWAQQEEGVEVIALDDDEASRWDGQLAPVNETILSDAEQQGLPAYAFAERMQELIEEYRTEAE</sequence>
<evidence type="ECO:0000313" key="2">
    <source>
        <dbReference type="Proteomes" id="UP000589984"/>
    </source>
</evidence>
<name>A0A7Y6V855_9GAMM</name>
<dbReference type="Proteomes" id="UP000589984">
    <property type="component" value="Unassembled WGS sequence"/>
</dbReference>
<accession>A0A7Y6V855</accession>
<comment type="caution">
    <text evidence="1">The sequence shown here is derived from an EMBL/GenBank/DDBJ whole genome shotgun (WGS) entry which is preliminary data.</text>
</comment>
<gene>
    <name evidence="1" type="ORF">HUO07_07240</name>
</gene>
<reference evidence="1 2" key="1">
    <citation type="submission" date="2020-06" db="EMBL/GenBank/DDBJ databases">
        <title>Halomonas sp. QX-1 draft genome sequence.</title>
        <authorList>
            <person name="Qiu X."/>
        </authorList>
    </citation>
    <scope>NUCLEOTIDE SEQUENCE [LARGE SCALE GENOMIC DNA]</scope>
    <source>
        <strain evidence="1 2">QX-1</strain>
    </source>
</reference>
<keyword evidence="2" id="KW-1185">Reference proteome</keyword>
<organism evidence="1 2">
    <name type="scientific">Vreelandella maris</name>
    <dbReference type="NCBI Taxonomy" id="2729617"/>
    <lineage>
        <taxon>Bacteria</taxon>
        <taxon>Pseudomonadati</taxon>
        <taxon>Pseudomonadota</taxon>
        <taxon>Gammaproteobacteria</taxon>
        <taxon>Oceanospirillales</taxon>
        <taxon>Halomonadaceae</taxon>
        <taxon>Vreelandella</taxon>
    </lineage>
</organism>